<evidence type="ECO:0000256" key="1">
    <source>
        <dbReference type="ARBA" id="ARBA00004141"/>
    </source>
</evidence>
<feature type="region of interest" description="Disordered" evidence="5">
    <location>
        <begin position="1"/>
        <end position="35"/>
    </location>
</feature>
<feature type="transmembrane region" description="Helical" evidence="6">
    <location>
        <begin position="375"/>
        <end position="392"/>
    </location>
</feature>
<proteinExistence type="predicted"/>
<accession>A0A915DS04</accession>
<feature type="transmembrane region" description="Helical" evidence="6">
    <location>
        <begin position="303"/>
        <end position="330"/>
    </location>
</feature>
<feature type="transmembrane region" description="Helical" evidence="6">
    <location>
        <begin position="350"/>
        <end position="368"/>
    </location>
</feature>
<feature type="transmembrane region" description="Helical" evidence="6">
    <location>
        <begin position="226"/>
        <end position="245"/>
    </location>
</feature>
<feature type="domain" description="SLC12A transporter C-terminal" evidence="8">
    <location>
        <begin position="735"/>
        <end position="1217"/>
    </location>
</feature>
<protein>
    <submittedName>
        <fullName evidence="10">Uncharacterized protein</fullName>
    </submittedName>
</protein>
<dbReference type="GO" id="GO:0006884">
    <property type="term" value="P:cell volume homeostasis"/>
    <property type="evidence" value="ECO:0007669"/>
    <property type="project" value="TreeGrafter"/>
</dbReference>
<feature type="transmembrane region" description="Helical" evidence="6">
    <location>
        <begin position="642"/>
        <end position="663"/>
    </location>
</feature>
<dbReference type="GO" id="GO:0055064">
    <property type="term" value="P:chloride ion homeostasis"/>
    <property type="evidence" value="ECO:0007669"/>
    <property type="project" value="TreeGrafter"/>
</dbReference>
<feature type="transmembrane region" description="Helical" evidence="6">
    <location>
        <begin position="611"/>
        <end position="630"/>
    </location>
</feature>
<comment type="subcellular location">
    <subcellularLocation>
        <location evidence="1">Membrane</location>
        <topology evidence="1">Multi-pass membrane protein</topology>
    </subcellularLocation>
</comment>
<feature type="compositionally biased region" description="Polar residues" evidence="5">
    <location>
        <begin position="161"/>
        <end position="170"/>
    </location>
</feature>
<feature type="transmembrane region" description="Helical" evidence="6">
    <location>
        <begin position="588"/>
        <end position="605"/>
    </location>
</feature>
<feature type="transmembrane region" description="Helical" evidence="6">
    <location>
        <begin position="462"/>
        <end position="487"/>
    </location>
</feature>
<dbReference type="Pfam" id="PF00324">
    <property type="entry name" value="AA_permease"/>
    <property type="match status" value="1"/>
</dbReference>
<dbReference type="PANTHER" id="PTHR11827:SF103">
    <property type="entry name" value="SODIUM CHLORIDE COTRANSPORTER 69, ISOFORM E"/>
    <property type="match status" value="1"/>
</dbReference>
<evidence type="ECO:0000256" key="2">
    <source>
        <dbReference type="ARBA" id="ARBA00022692"/>
    </source>
</evidence>
<feature type="domain" description="Amino acid permease/ SLC12A" evidence="7">
    <location>
        <begin position="230"/>
        <end position="725"/>
    </location>
</feature>
<feature type="region of interest" description="Disordered" evidence="5">
    <location>
        <begin position="152"/>
        <end position="178"/>
    </location>
</feature>
<keyword evidence="9" id="KW-1185">Reference proteome</keyword>
<keyword evidence="4 6" id="KW-0472">Membrane</keyword>
<evidence type="ECO:0000256" key="3">
    <source>
        <dbReference type="ARBA" id="ARBA00022989"/>
    </source>
</evidence>
<keyword evidence="3 6" id="KW-1133">Transmembrane helix</keyword>
<dbReference type="Pfam" id="PF03522">
    <property type="entry name" value="SLC12"/>
    <property type="match status" value="1"/>
</dbReference>
<evidence type="ECO:0000256" key="4">
    <source>
        <dbReference type="ARBA" id="ARBA00023136"/>
    </source>
</evidence>
<dbReference type="AlphaFoldDB" id="A0A915DS04"/>
<dbReference type="GO" id="GO:1990573">
    <property type="term" value="P:potassium ion import across plasma membrane"/>
    <property type="evidence" value="ECO:0007669"/>
    <property type="project" value="TreeGrafter"/>
</dbReference>
<dbReference type="GO" id="GO:0055075">
    <property type="term" value="P:potassium ion homeostasis"/>
    <property type="evidence" value="ECO:0007669"/>
    <property type="project" value="TreeGrafter"/>
</dbReference>
<keyword evidence="2 6" id="KW-0812">Transmembrane</keyword>
<dbReference type="Gene3D" id="1.20.1740.10">
    <property type="entry name" value="Amino acid/polyamine transporter I"/>
    <property type="match status" value="1"/>
</dbReference>
<evidence type="ECO:0000256" key="6">
    <source>
        <dbReference type="SAM" id="Phobius"/>
    </source>
</evidence>
<dbReference type="InterPro" id="IPR004841">
    <property type="entry name" value="AA-permease/SLC12A_dom"/>
</dbReference>
<dbReference type="GO" id="GO:0055078">
    <property type="term" value="P:sodium ion homeostasis"/>
    <property type="evidence" value="ECO:0007669"/>
    <property type="project" value="TreeGrafter"/>
</dbReference>
<evidence type="ECO:0000313" key="10">
    <source>
        <dbReference type="WBParaSite" id="jg22528"/>
    </source>
</evidence>
<evidence type="ECO:0000259" key="7">
    <source>
        <dbReference type="Pfam" id="PF00324"/>
    </source>
</evidence>
<evidence type="ECO:0000256" key="5">
    <source>
        <dbReference type="SAM" id="MobiDB-lite"/>
    </source>
</evidence>
<dbReference type="PANTHER" id="PTHR11827">
    <property type="entry name" value="SOLUTE CARRIER FAMILY 12, CATION COTRANSPORTERS"/>
    <property type="match status" value="1"/>
</dbReference>
<evidence type="ECO:0000313" key="9">
    <source>
        <dbReference type="Proteomes" id="UP000887574"/>
    </source>
</evidence>
<feature type="compositionally biased region" description="Polar residues" evidence="5">
    <location>
        <begin position="11"/>
        <end position="35"/>
    </location>
</feature>
<sequence>MESSKKHEIITITNSQDSQKSSGTNADSIESNASTIEIADAEDGLEQVISIAPPAYNSIHEDVSDNKQLEHTQQEDTHEKTWQSSVISKPHFAIGRDDTSEKNYNTITSITESSSSEYGNFVNTTMERPPNIEHYRMTVSRELKRGRASMPQLMHGGSAASKRQMQPSSRDQQKGLDEKKKTAAIAIEYGLEDFTATKPVGSMKRSSSDVDTNADLAEEPKKTIHFFDGVFIPAFTNIVGTLLYLRMGYVAGQAGIVGGIGIVLFSSFVISITALSLSAICSNGKQLKAGVYYIISRSLGPQFGGVIGVIFSLANVGMAALYIVGIAEFVSDLLTESGYSHFTLSKQDDIRVFSLVLCVFLMLIAFAGPDIENSFTLVFFSTYILSYVNWLLGTLLPVDEDKFIRGVTGYSWVTVQMNLMPNFRDGESLISVFAVFFPGFTGMLAGTMYVDQLRNPGTDIGIGLFTSLATTTGMYVVAVIACGATMLRDASGIEEPYIDNSTGLWHEPDCAESFSCRYGLMNYYQVAELTSAWRPLIIIGMFGMTISSTMTNLDQGPQNFQAACKDAIFPYMKYFAKEYGKNNTPRRAYVLLAFFTMGLTLIGDLNVLNEIVTNMFMATYALVNYACFDASFVRSPGWRPHFAYYNMWISLFGASMCVFIMFIVSSESFVAISLIFGACLAYFHYSHPEVNWGDTHQAHIYRNALTNLLKLTSSVEHVKNYRPQIMLLSGNPASRIPLLDFAHSITKGDSLLTCAHIVKHSPDSRRLNTSIFNVLQKLGDEMDLWLRKNKLKAFYQNLAHEDIRSGMATFFQLSGLGKLRPNVIMMGFKLNWSQISWENLQEIDNYVGIIRDAFEKSYGVCILRNGKDGFDLSDALLEHDIKDIDGLKKSVQSATDLEEMDNDKHAIRRTNTKRRTINLSMRTIKVIPKFNPHATARSFDHKKAKFFSDRHIFDIFDCDDEEDEDEDLDGVLDSCNITATSPTIHTAYTDTQQRELRRSRSETLGMSTKIKMKLEKEFAETEALAKRMNAFSSKRRRNGRIDVWWLYDDGGLTLLIPHLLRLPKSYLEGAELRVLTLCGSNAEVDEQSMIALLSKFRIEFSCVKVIEVLKQKLHPDIMYAFNKLIKPWRTKNGSSDPSLVTDEELLINKKRTYRQLLTRQLLIQHSYDASLIVVTLPVPRECVSNCLYMAWLDLMTRDLPPVLMVRGNQTSVLTFYS</sequence>
<reference evidence="10" key="1">
    <citation type="submission" date="2022-11" db="UniProtKB">
        <authorList>
            <consortium name="WormBaseParasite"/>
        </authorList>
    </citation>
    <scope>IDENTIFICATION</scope>
</reference>
<name>A0A915DS04_9BILA</name>
<dbReference type="WBParaSite" id="jg22528">
    <property type="protein sequence ID" value="jg22528"/>
    <property type="gene ID" value="jg22528"/>
</dbReference>
<dbReference type="InterPro" id="IPR018491">
    <property type="entry name" value="SLC12_C"/>
</dbReference>
<feature type="transmembrane region" description="Helical" evidence="6">
    <location>
        <begin position="257"/>
        <end position="282"/>
    </location>
</feature>
<dbReference type="Proteomes" id="UP000887574">
    <property type="component" value="Unplaced"/>
</dbReference>
<dbReference type="InterPro" id="IPR004842">
    <property type="entry name" value="SLC12A_fam"/>
</dbReference>
<feature type="transmembrane region" description="Helical" evidence="6">
    <location>
        <begin position="429"/>
        <end position="450"/>
    </location>
</feature>
<dbReference type="GO" id="GO:0008511">
    <property type="term" value="F:sodium:potassium:chloride symporter activity"/>
    <property type="evidence" value="ECO:0007669"/>
    <property type="project" value="TreeGrafter"/>
</dbReference>
<dbReference type="GO" id="GO:0016020">
    <property type="term" value="C:membrane"/>
    <property type="evidence" value="ECO:0007669"/>
    <property type="project" value="UniProtKB-SubCell"/>
</dbReference>
<organism evidence="9 10">
    <name type="scientific">Ditylenchus dipsaci</name>
    <dbReference type="NCBI Taxonomy" id="166011"/>
    <lineage>
        <taxon>Eukaryota</taxon>
        <taxon>Metazoa</taxon>
        <taxon>Ecdysozoa</taxon>
        <taxon>Nematoda</taxon>
        <taxon>Chromadorea</taxon>
        <taxon>Rhabditida</taxon>
        <taxon>Tylenchina</taxon>
        <taxon>Tylenchomorpha</taxon>
        <taxon>Sphaerularioidea</taxon>
        <taxon>Anguinidae</taxon>
        <taxon>Anguininae</taxon>
        <taxon>Ditylenchus</taxon>
    </lineage>
</organism>
<evidence type="ECO:0000259" key="8">
    <source>
        <dbReference type="Pfam" id="PF03522"/>
    </source>
</evidence>